<evidence type="ECO:0000313" key="3">
    <source>
        <dbReference type="WBParaSite" id="PSAMB.scaffold22707size481.g38690.t1"/>
    </source>
</evidence>
<protein>
    <submittedName>
        <fullName evidence="3">Secreted protein</fullName>
    </submittedName>
</protein>
<reference evidence="3" key="1">
    <citation type="submission" date="2022-11" db="UniProtKB">
        <authorList>
            <consortium name="WormBaseParasite"/>
        </authorList>
    </citation>
    <scope>IDENTIFICATION</scope>
</reference>
<evidence type="ECO:0000313" key="2">
    <source>
        <dbReference type="Proteomes" id="UP000887566"/>
    </source>
</evidence>
<keyword evidence="2" id="KW-1185">Reference proteome</keyword>
<dbReference type="AlphaFoldDB" id="A0A914VR66"/>
<accession>A0A914VR66</accession>
<feature type="region of interest" description="Disordered" evidence="1">
    <location>
        <begin position="82"/>
        <end position="125"/>
    </location>
</feature>
<feature type="compositionally biased region" description="Basic and acidic residues" evidence="1">
    <location>
        <begin position="111"/>
        <end position="125"/>
    </location>
</feature>
<dbReference type="WBParaSite" id="PSAMB.scaffold22707size481.g38690.t1">
    <property type="protein sequence ID" value="PSAMB.scaffold22707size481.g38690.t1"/>
    <property type="gene ID" value="PSAMB.scaffold22707size481.g38690"/>
</dbReference>
<evidence type="ECO:0000256" key="1">
    <source>
        <dbReference type="SAM" id="MobiDB-lite"/>
    </source>
</evidence>
<dbReference type="Proteomes" id="UP000887566">
    <property type="component" value="Unplaced"/>
</dbReference>
<feature type="compositionally biased region" description="Polar residues" evidence="1">
    <location>
        <begin position="86"/>
        <end position="105"/>
    </location>
</feature>
<organism evidence="2 3">
    <name type="scientific">Plectus sambesii</name>
    <dbReference type="NCBI Taxonomy" id="2011161"/>
    <lineage>
        <taxon>Eukaryota</taxon>
        <taxon>Metazoa</taxon>
        <taxon>Ecdysozoa</taxon>
        <taxon>Nematoda</taxon>
        <taxon>Chromadorea</taxon>
        <taxon>Plectida</taxon>
        <taxon>Plectina</taxon>
        <taxon>Plectoidea</taxon>
        <taxon>Plectidae</taxon>
        <taxon>Plectus</taxon>
    </lineage>
</organism>
<sequence>MRARICVRIFVRVPVCLGVGARIRFRRCRRAETPSVSVAGGAGGFLAQYPQLCVSLAESPEDDQRPALLGPLLQLDRLSLDDEAQAGSSGESCYSSPEDCSTTATLPVGADRPRPPLCEIEKMPS</sequence>
<proteinExistence type="predicted"/>
<name>A0A914VR66_9BILA</name>